<evidence type="ECO:0000256" key="6">
    <source>
        <dbReference type="ARBA" id="ARBA00038076"/>
    </source>
</evidence>
<sequence>MLELRPILSALWRHKISALLIAVQLGLTLAIVGNATVVIQERIERIARPTGVAVTDIVTAQFMPIAKNYDRLEAFRLDLDMIRQLPGVAAATVSRAPLTGGGSGTGLYTAPNQEIGATGGAQFWGDEHLIDALGMKLVAGRAFTPNDITEASFSSGWRPNMAIVTQQLADKLFANGEALGQSIYFSGEDNPIEIVGIVERNLGPWPNSHNAGSTVFFPAVMDTQWFDYVVRAEPGQREAVAKLLEEKLAERDPQRVVAVNLLEDKLDRYYAGDNTMIQVLSGVVSMLTFIVALGIVGLTVFWITQRQKQIGVRRALGASRSAISRYFLLENLMIATTGIVLGTAAAQIFNRFLASEFEQPALPLSTTAICALILFGISLAAALVPALRAANISPAMATRSV</sequence>
<keyword evidence="5 7" id="KW-0472">Membrane</keyword>
<comment type="similarity">
    <text evidence="6">Belongs to the ABC-4 integral membrane protein family.</text>
</comment>
<dbReference type="InterPro" id="IPR025857">
    <property type="entry name" value="MacB_PCD"/>
</dbReference>
<feature type="transmembrane region" description="Helical" evidence="7">
    <location>
        <begin position="361"/>
        <end position="387"/>
    </location>
</feature>
<keyword evidence="3 7" id="KW-0812">Transmembrane</keyword>
<accession>A0ABW1YPV0</accession>
<evidence type="ECO:0000256" key="2">
    <source>
        <dbReference type="ARBA" id="ARBA00022475"/>
    </source>
</evidence>
<evidence type="ECO:0000256" key="5">
    <source>
        <dbReference type="ARBA" id="ARBA00023136"/>
    </source>
</evidence>
<evidence type="ECO:0000313" key="10">
    <source>
        <dbReference type="EMBL" id="MFC6634756.1"/>
    </source>
</evidence>
<dbReference type="Pfam" id="PF02687">
    <property type="entry name" value="FtsX"/>
    <property type="match status" value="1"/>
</dbReference>
<proteinExistence type="inferred from homology"/>
<gene>
    <name evidence="10" type="ORF">ACFQBM_15825</name>
</gene>
<dbReference type="InterPro" id="IPR003838">
    <property type="entry name" value="ABC3_permease_C"/>
</dbReference>
<dbReference type="InterPro" id="IPR050250">
    <property type="entry name" value="Macrolide_Exporter_MacB"/>
</dbReference>
<protein>
    <submittedName>
        <fullName evidence="10">ABC transporter permease</fullName>
    </submittedName>
</protein>
<dbReference type="Proteomes" id="UP001596425">
    <property type="component" value="Unassembled WGS sequence"/>
</dbReference>
<comment type="subcellular location">
    <subcellularLocation>
        <location evidence="1">Cell membrane</location>
        <topology evidence="1">Multi-pass membrane protein</topology>
    </subcellularLocation>
</comment>
<dbReference type="PANTHER" id="PTHR30572:SF4">
    <property type="entry name" value="ABC TRANSPORTER PERMEASE YTRF"/>
    <property type="match status" value="1"/>
</dbReference>
<evidence type="ECO:0000256" key="4">
    <source>
        <dbReference type="ARBA" id="ARBA00022989"/>
    </source>
</evidence>
<feature type="domain" description="MacB-like periplasmic core" evidence="9">
    <location>
        <begin position="30"/>
        <end position="245"/>
    </location>
</feature>
<keyword evidence="2" id="KW-1003">Cell membrane</keyword>
<dbReference type="PANTHER" id="PTHR30572">
    <property type="entry name" value="MEMBRANE COMPONENT OF TRANSPORTER-RELATED"/>
    <property type="match status" value="1"/>
</dbReference>
<evidence type="ECO:0000313" key="11">
    <source>
        <dbReference type="Proteomes" id="UP001596425"/>
    </source>
</evidence>
<dbReference type="EMBL" id="JBHSVR010000001">
    <property type="protein sequence ID" value="MFC6634756.1"/>
    <property type="molecule type" value="Genomic_DNA"/>
</dbReference>
<feature type="domain" description="ABC3 transporter permease C-terminal" evidence="8">
    <location>
        <begin position="284"/>
        <end position="394"/>
    </location>
</feature>
<reference evidence="11" key="1">
    <citation type="journal article" date="2019" name="Int. J. Syst. Evol. Microbiol.">
        <title>The Global Catalogue of Microorganisms (GCM) 10K type strain sequencing project: providing services to taxonomists for standard genome sequencing and annotation.</title>
        <authorList>
            <consortium name="The Broad Institute Genomics Platform"/>
            <consortium name="The Broad Institute Genome Sequencing Center for Infectious Disease"/>
            <person name="Wu L."/>
            <person name="Ma J."/>
        </authorList>
    </citation>
    <scope>NUCLEOTIDE SEQUENCE [LARGE SCALE GENOMIC DNA]</scope>
    <source>
        <strain evidence="11">CGMCC 1.13718</strain>
    </source>
</reference>
<evidence type="ECO:0000256" key="1">
    <source>
        <dbReference type="ARBA" id="ARBA00004651"/>
    </source>
</evidence>
<evidence type="ECO:0000259" key="8">
    <source>
        <dbReference type="Pfam" id="PF02687"/>
    </source>
</evidence>
<name>A0ABW1YPV0_9GAMM</name>
<feature type="transmembrane region" description="Helical" evidence="7">
    <location>
        <begin position="283"/>
        <end position="305"/>
    </location>
</feature>
<evidence type="ECO:0000256" key="3">
    <source>
        <dbReference type="ARBA" id="ARBA00022692"/>
    </source>
</evidence>
<keyword evidence="11" id="KW-1185">Reference proteome</keyword>
<feature type="transmembrane region" description="Helical" evidence="7">
    <location>
        <begin position="326"/>
        <end position="349"/>
    </location>
</feature>
<dbReference type="Pfam" id="PF12704">
    <property type="entry name" value="MacB_PCD"/>
    <property type="match status" value="1"/>
</dbReference>
<comment type="caution">
    <text evidence="10">The sequence shown here is derived from an EMBL/GenBank/DDBJ whole genome shotgun (WGS) entry which is preliminary data.</text>
</comment>
<evidence type="ECO:0000259" key="9">
    <source>
        <dbReference type="Pfam" id="PF12704"/>
    </source>
</evidence>
<organism evidence="10 11">
    <name type="scientific">Microbulbifer taiwanensis</name>
    <dbReference type="NCBI Taxonomy" id="986746"/>
    <lineage>
        <taxon>Bacteria</taxon>
        <taxon>Pseudomonadati</taxon>
        <taxon>Pseudomonadota</taxon>
        <taxon>Gammaproteobacteria</taxon>
        <taxon>Cellvibrionales</taxon>
        <taxon>Microbulbiferaceae</taxon>
        <taxon>Microbulbifer</taxon>
    </lineage>
</organism>
<keyword evidence="4 7" id="KW-1133">Transmembrane helix</keyword>
<evidence type="ECO:0000256" key="7">
    <source>
        <dbReference type="SAM" id="Phobius"/>
    </source>
</evidence>
<dbReference type="RefSeq" id="WP_193191595.1">
    <property type="nucleotide sequence ID" value="NZ_JACZFR010000021.1"/>
</dbReference>